<feature type="chain" id="PRO_5010324247" evidence="2">
    <location>
        <begin position="22"/>
        <end position="434"/>
    </location>
</feature>
<dbReference type="Pfam" id="PF01464">
    <property type="entry name" value="SLT"/>
    <property type="match status" value="1"/>
</dbReference>
<reference evidence="4 5" key="1">
    <citation type="submission" date="2016-10" db="EMBL/GenBank/DDBJ databases">
        <title>Arsenicibacter rosenii gen. nov., sp. nov., an efficient arsenic-methylating bacterium isolated from an arsenic-contaminated paddy soil.</title>
        <authorList>
            <person name="Huang K."/>
        </authorList>
    </citation>
    <scope>NUCLEOTIDE SEQUENCE [LARGE SCALE GENOMIC DNA]</scope>
    <source>
        <strain evidence="4 5">SM-1</strain>
    </source>
</reference>
<dbReference type="CDD" id="cd16894">
    <property type="entry name" value="MltD-like"/>
    <property type="match status" value="1"/>
</dbReference>
<evidence type="ECO:0000256" key="2">
    <source>
        <dbReference type="SAM" id="SignalP"/>
    </source>
</evidence>
<evidence type="ECO:0000259" key="3">
    <source>
        <dbReference type="Pfam" id="PF01464"/>
    </source>
</evidence>
<proteinExistence type="inferred from homology"/>
<organism evidence="4 5">
    <name type="scientific">Arsenicibacter rosenii</name>
    <dbReference type="NCBI Taxonomy" id="1750698"/>
    <lineage>
        <taxon>Bacteria</taxon>
        <taxon>Pseudomonadati</taxon>
        <taxon>Bacteroidota</taxon>
        <taxon>Cytophagia</taxon>
        <taxon>Cytophagales</taxon>
        <taxon>Spirosomataceae</taxon>
        <taxon>Arsenicibacter</taxon>
    </lineage>
</organism>
<sequence>MRKLFLLAAASGLTWCMPTFAQPAPEVHFCGENIPQNLPSVSQRWLRTLNRQASYIDHLTTLKRRAAAIFPIIEPIIERYGIPKDFKYLPLLESAVVARAVSRRGAAGFWQIMPQTAKRLGLSVARGRDERFNLTKATHAACRYLNDLHDQLGSWMLVAAAYNAGPNYIQALKRRYPERHPITLPFRAHETKAYIYQAVAIKELLTRPSAYRDFLSDRALAQLNKNTEALPASEKQAILAYYESTEKAGRGDGGPGEATLTASISDNPMLTDTATVALLTDEQDEQEAVAEVSILDEEPEPEEAPLSDAAPAAIPSQAPAATNFVSTDAANQLLTRRIGTEPLAEGQICMFEVIRPDVLNGIPVAVGDVLYAHVDMIEPTSGRVYLRTDKLMSGKTQESIPLKLSAVERTKQPGVPIPLRDELAEGWRLKWEQL</sequence>
<feature type="domain" description="Transglycosylase SLT" evidence="3">
    <location>
        <begin position="85"/>
        <end position="176"/>
    </location>
</feature>
<dbReference type="PANTHER" id="PTHR37423:SF2">
    <property type="entry name" value="MEMBRANE-BOUND LYTIC MUREIN TRANSGLYCOSYLASE C"/>
    <property type="match status" value="1"/>
</dbReference>
<dbReference type="EMBL" id="MORL01000003">
    <property type="protein sequence ID" value="OIN59730.1"/>
    <property type="molecule type" value="Genomic_DNA"/>
</dbReference>
<protein>
    <submittedName>
        <fullName evidence="4">Lytic murein transglycosylase</fullName>
    </submittedName>
</protein>
<dbReference type="PANTHER" id="PTHR37423">
    <property type="entry name" value="SOLUBLE LYTIC MUREIN TRANSGLYCOSYLASE-RELATED"/>
    <property type="match status" value="1"/>
</dbReference>
<evidence type="ECO:0000313" key="4">
    <source>
        <dbReference type="EMBL" id="OIN59730.1"/>
    </source>
</evidence>
<keyword evidence="5" id="KW-1185">Reference proteome</keyword>
<dbReference type="Gene3D" id="1.10.530.10">
    <property type="match status" value="1"/>
</dbReference>
<evidence type="ECO:0000256" key="1">
    <source>
        <dbReference type="ARBA" id="ARBA00007734"/>
    </source>
</evidence>
<gene>
    <name evidence="4" type="ORF">BLX24_07665</name>
</gene>
<dbReference type="SUPFAM" id="SSF53955">
    <property type="entry name" value="Lysozyme-like"/>
    <property type="match status" value="1"/>
</dbReference>
<comment type="similarity">
    <text evidence="1">Belongs to the transglycosylase Slt family.</text>
</comment>
<keyword evidence="2" id="KW-0732">Signal</keyword>
<dbReference type="Proteomes" id="UP000181790">
    <property type="component" value="Unassembled WGS sequence"/>
</dbReference>
<dbReference type="InterPro" id="IPR008258">
    <property type="entry name" value="Transglycosylase_SLT_dom_1"/>
</dbReference>
<accession>A0A1S2VMV9</accession>
<dbReference type="OrthoDB" id="9815002at2"/>
<feature type="signal peptide" evidence="2">
    <location>
        <begin position="1"/>
        <end position="21"/>
    </location>
</feature>
<dbReference type="RefSeq" id="WP_071502530.1">
    <property type="nucleotide sequence ID" value="NZ_MORL01000003.1"/>
</dbReference>
<evidence type="ECO:0000313" key="5">
    <source>
        <dbReference type="Proteomes" id="UP000181790"/>
    </source>
</evidence>
<comment type="caution">
    <text evidence="4">The sequence shown here is derived from an EMBL/GenBank/DDBJ whole genome shotgun (WGS) entry which is preliminary data.</text>
</comment>
<name>A0A1S2VMV9_9BACT</name>
<dbReference type="AlphaFoldDB" id="A0A1S2VMV9"/>
<dbReference type="InterPro" id="IPR023346">
    <property type="entry name" value="Lysozyme-like_dom_sf"/>
</dbReference>